<comment type="similarity">
    <text evidence="2">Belongs to the NFX1 family.</text>
</comment>
<dbReference type="GO" id="GO:0005634">
    <property type="term" value="C:nucleus"/>
    <property type="evidence" value="ECO:0007669"/>
    <property type="project" value="UniProtKB-SubCell"/>
</dbReference>
<evidence type="ECO:0000256" key="6">
    <source>
        <dbReference type="ARBA" id="ARBA00022833"/>
    </source>
</evidence>
<dbReference type="Pfam" id="PF24435">
    <property type="entry name" value="RRM_NFXL1"/>
    <property type="match status" value="1"/>
</dbReference>
<dbReference type="PROSITE" id="PS50016">
    <property type="entry name" value="ZF_PHD_2"/>
    <property type="match status" value="2"/>
</dbReference>
<feature type="compositionally biased region" description="Basic and acidic residues" evidence="11">
    <location>
        <begin position="1"/>
        <end position="10"/>
    </location>
</feature>
<feature type="compositionally biased region" description="Pro residues" evidence="11">
    <location>
        <begin position="45"/>
        <end position="55"/>
    </location>
</feature>
<dbReference type="InterPro" id="IPR019787">
    <property type="entry name" value="Znf_PHD-finger"/>
</dbReference>
<evidence type="ECO:0000256" key="10">
    <source>
        <dbReference type="PROSITE-ProRule" id="PRU00175"/>
    </source>
</evidence>
<dbReference type="GO" id="GO:0000977">
    <property type="term" value="F:RNA polymerase II transcription regulatory region sequence-specific DNA binding"/>
    <property type="evidence" value="ECO:0007669"/>
    <property type="project" value="TreeGrafter"/>
</dbReference>
<feature type="region of interest" description="Disordered" evidence="11">
    <location>
        <begin position="1"/>
        <end position="77"/>
    </location>
</feature>
<evidence type="ECO:0000256" key="9">
    <source>
        <dbReference type="ARBA" id="ARBA00023242"/>
    </source>
</evidence>
<dbReference type="PANTHER" id="PTHR12360">
    <property type="entry name" value="NUCLEAR TRANSCRIPTION FACTOR, X-BOX BINDING 1 NFX1"/>
    <property type="match status" value="1"/>
</dbReference>
<dbReference type="GO" id="GO:0000981">
    <property type="term" value="F:DNA-binding transcription factor activity, RNA polymerase II-specific"/>
    <property type="evidence" value="ECO:0007669"/>
    <property type="project" value="TreeGrafter"/>
</dbReference>
<dbReference type="CDD" id="cd06008">
    <property type="entry name" value="NF-X1-zinc-finger"/>
    <property type="match status" value="8"/>
</dbReference>
<evidence type="ECO:0000259" key="13">
    <source>
        <dbReference type="PROSITE" id="PS50089"/>
    </source>
</evidence>
<evidence type="ECO:0000313" key="14">
    <source>
        <dbReference type="EMBL" id="KAG6515588.1"/>
    </source>
</evidence>
<keyword evidence="4" id="KW-0677">Repeat</keyword>
<keyword evidence="6" id="KW-0862">Zinc</keyword>
<accession>A0A8J5GVU0</accession>
<comment type="caution">
    <text evidence="14">The sequence shown here is derived from an EMBL/GenBank/DDBJ whole genome shotgun (WGS) entry which is preliminary data.</text>
</comment>
<evidence type="ECO:0000256" key="1">
    <source>
        <dbReference type="ARBA" id="ARBA00004123"/>
    </source>
</evidence>
<keyword evidence="15" id="KW-1185">Reference proteome</keyword>
<gene>
    <name evidence="14" type="ORF">ZIOFF_026017</name>
</gene>
<dbReference type="SUPFAM" id="SSF57850">
    <property type="entry name" value="RING/U-box"/>
    <property type="match status" value="2"/>
</dbReference>
<dbReference type="PROSITE" id="PS50089">
    <property type="entry name" value="ZF_RING_2"/>
    <property type="match status" value="2"/>
</dbReference>
<dbReference type="SMART" id="SM00184">
    <property type="entry name" value="RING"/>
    <property type="match status" value="2"/>
</dbReference>
<dbReference type="Proteomes" id="UP000734854">
    <property type="component" value="Unassembled WGS sequence"/>
</dbReference>
<feature type="domain" description="RING-type" evidence="13">
    <location>
        <begin position="106"/>
        <end position="163"/>
    </location>
</feature>
<dbReference type="SMART" id="SM00249">
    <property type="entry name" value="PHD"/>
    <property type="match status" value="2"/>
</dbReference>
<feature type="domain" description="RING-type" evidence="13">
    <location>
        <begin position="533"/>
        <end position="590"/>
    </location>
</feature>
<keyword evidence="5 10" id="KW-0863">Zinc-finger</keyword>
<evidence type="ECO:0000259" key="12">
    <source>
        <dbReference type="PROSITE" id="PS50016"/>
    </source>
</evidence>
<dbReference type="PANTHER" id="PTHR12360:SF12">
    <property type="entry name" value="TRANSCRIPTIONAL REPRESSOR NF-X1"/>
    <property type="match status" value="1"/>
</dbReference>
<keyword evidence="3" id="KW-0479">Metal-binding</keyword>
<sequence length="1499" mass="163288">MHPAAAERNHQHQHRNDRRPRPHHRPPFPSGGRQEWIPRGSAPAPILPTPPPPTVCEPARRHKHRHPRPSPPGPTVMVTSETGTDLTVPQLVQEIQDNLVKGTVECMICYEMVRRSAAIWSCSSCYSIFHLHCIRKWAHSPSSSDASSAGSGGSGGWRCPGCQSVQSIPAKELSYTCFCGSRRDPPNDLYLIPHSCGEPCKKSLDRTALSHNTSEDGDDCYRCLHVCVLQCHPGPCPPCKTFAPSRPCPCGKTTIVRRCSDQKSPFSCGQQCNHLLSCSRHQCELICHTGPCSHCLVLVTTVCFCKKKTEVVLCGDMVIKGNVEGIQDGVFSCNSVCGRILSCGNHFCRENCHPGSCGECMLQPDAIKSCQCASAKAENPSPIRIYRSRGFVPLVLYRPLGFPIHPFANLTATRSQIEGFTSARMHPAAAERNHQHQHRNDRRPRPHHRPPFPSGGRQEWIPRGSAPAPILPTPPPPPPPTVCEPARRHKHRHPRPSPPGPAVMVTSETGMDLTVPQLVQEIQDNLVKGTVECMICYEMVRRSAAIWSCSSCYSIFHLHCIRKWARSPSSSDASSAGSGGSGGWRCPGCQSVQSIPAKELSYTCFCGSRRDPPNDLYLIPHSCGEPCKKSLDRTALSHNTSEDGDDCYRCLHVCVLQCHPGPCPPCKTFAPSRPCPCGKTTIVRRCSDQKSPFSCGQRCNHLLSCSRHQCELICHTGPCSHCLVRVTTVCFCKKKTEVVLCGDMVIKGNVEGIQDGVFSCNSVCGRILSCGNHFCRENCHPGSCGECMLQPDAIKSCHCGKTKLKYERKNCLDPIPTCSEICERVLHCGIHRCKETCHEGDCPPCLVLVDQKCRCLSSSRKVECYKISEGSEKILCNKSCGVKKTCGRHRCTERCCPLSKNGGELSGGDWDPHLCSILCGKKLRCGQHSCQSLCHSGYCPPCLETIFTDLTCACGKTSIPPPLPCGTSIPSCPHPCLVPQPCGHPASHTCHFGDCPPCTVPIVKECIGGHLLLRNIPCGSKDIRCNQLCGKTRQCGIHTCVRICHPPPCDTSCASASDLSVKPSCGQVCGAPRRDCKHTCGAPCHPLESCPDLRCQVLVTLACSCDRITATVPCGAGGSTNGFHVDTILEASILLRLPTPLLPMEANGKKVPLWQRKLSCDEECAKMERKRVLADAFDITPPNLDALHFGENLASSDLLAEFFRKEPKWVLSVEDRFKFLVLGKTKGGGVKVHVFCPMLKEKRDVVWHIAERWKLTVQAAGWEPKRFLVVHVTPKSRPPAGILGSKPGVPVAASLPPHFDPVVDMDPRHVVSMLDLPRDADISALALRFGGECELVWLNGKNALVVFSDPARAATALLRLDYGSIYQGAAVVSGSVVNNAWGTRPKEDGISSKVSNPWKKVVAPVSDSWGGDWSSSRVNAITPVSRRIEAAPIPAATNPWNILDSDAMNSLSVDSADHVEDSTGSIVKTSGDVMISMSQGVAAGEKERKEADDWEDACT</sequence>
<feature type="domain" description="PHD-type" evidence="12">
    <location>
        <begin position="530"/>
        <end position="592"/>
    </location>
</feature>
<dbReference type="InterPro" id="IPR000967">
    <property type="entry name" value="Znf_NFX1"/>
</dbReference>
<name>A0A8J5GVU0_ZINOF</name>
<evidence type="ECO:0000256" key="3">
    <source>
        <dbReference type="ARBA" id="ARBA00022723"/>
    </source>
</evidence>
<comment type="subcellular location">
    <subcellularLocation>
        <location evidence="1">Nucleus</location>
    </subcellularLocation>
</comment>
<feature type="compositionally biased region" description="Basic residues" evidence="11">
    <location>
        <begin position="435"/>
        <end position="450"/>
    </location>
</feature>
<keyword evidence="9" id="KW-0539">Nucleus</keyword>
<evidence type="ECO:0000256" key="4">
    <source>
        <dbReference type="ARBA" id="ARBA00022737"/>
    </source>
</evidence>
<protein>
    <recommendedName>
        <fullName evidence="16">NF-X1-type zinc finger protein NFXL1</fullName>
    </recommendedName>
</protein>
<keyword evidence="8" id="KW-0804">Transcription</keyword>
<evidence type="ECO:0000256" key="2">
    <source>
        <dbReference type="ARBA" id="ARBA00007269"/>
    </source>
</evidence>
<dbReference type="InterPro" id="IPR056234">
    <property type="entry name" value="RRM_NFXL1"/>
</dbReference>
<dbReference type="EMBL" id="JACMSC010000007">
    <property type="protein sequence ID" value="KAG6515588.1"/>
    <property type="molecule type" value="Genomic_DNA"/>
</dbReference>
<evidence type="ECO:0008006" key="16">
    <source>
        <dbReference type="Google" id="ProtNLM"/>
    </source>
</evidence>
<feature type="region of interest" description="Disordered" evidence="11">
    <location>
        <begin position="1480"/>
        <end position="1499"/>
    </location>
</feature>
<evidence type="ECO:0000313" key="15">
    <source>
        <dbReference type="Proteomes" id="UP000734854"/>
    </source>
</evidence>
<feature type="compositionally biased region" description="Pro residues" evidence="11">
    <location>
        <begin position="469"/>
        <end position="482"/>
    </location>
</feature>
<feature type="domain" description="PHD-type" evidence="12">
    <location>
        <begin position="103"/>
        <end position="165"/>
    </location>
</feature>
<evidence type="ECO:0000256" key="11">
    <source>
        <dbReference type="SAM" id="MobiDB-lite"/>
    </source>
</evidence>
<dbReference type="GO" id="GO:0008270">
    <property type="term" value="F:zinc ion binding"/>
    <property type="evidence" value="ECO:0007669"/>
    <property type="project" value="UniProtKB-KW"/>
</dbReference>
<feature type="compositionally biased region" description="Basic residues" evidence="11">
    <location>
        <begin position="11"/>
        <end position="26"/>
    </location>
</feature>
<dbReference type="InterPro" id="IPR034078">
    <property type="entry name" value="NFX1_fam"/>
</dbReference>
<dbReference type="Pfam" id="PF01422">
    <property type="entry name" value="zf-NF-X1"/>
    <property type="match status" value="11"/>
</dbReference>
<dbReference type="InterPro" id="IPR001965">
    <property type="entry name" value="Znf_PHD"/>
</dbReference>
<reference evidence="14 15" key="1">
    <citation type="submission" date="2020-08" db="EMBL/GenBank/DDBJ databases">
        <title>Plant Genome Project.</title>
        <authorList>
            <person name="Zhang R.-G."/>
        </authorList>
    </citation>
    <scope>NUCLEOTIDE SEQUENCE [LARGE SCALE GENOMIC DNA]</scope>
    <source>
        <tissue evidence="14">Rhizome</tissue>
    </source>
</reference>
<dbReference type="InterPro" id="IPR001841">
    <property type="entry name" value="Znf_RING"/>
</dbReference>
<dbReference type="SMART" id="SM00438">
    <property type="entry name" value="ZnF_NFX"/>
    <property type="match status" value="12"/>
</dbReference>
<organism evidence="14 15">
    <name type="scientific">Zingiber officinale</name>
    <name type="common">Ginger</name>
    <name type="synonym">Amomum zingiber</name>
    <dbReference type="NCBI Taxonomy" id="94328"/>
    <lineage>
        <taxon>Eukaryota</taxon>
        <taxon>Viridiplantae</taxon>
        <taxon>Streptophyta</taxon>
        <taxon>Embryophyta</taxon>
        <taxon>Tracheophyta</taxon>
        <taxon>Spermatophyta</taxon>
        <taxon>Magnoliopsida</taxon>
        <taxon>Liliopsida</taxon>
        <taxon>Zingiberales</taxon>
        <taxon>Zingiberaceae</taxon>
        <taxon>Zingiber</taxon>
    </lineage>
</organism>
<evidence type="ECO:0000256" key="5">
    <source>
        <dbReference type="ARBA" id="ARBA00022771"/>
    </source>
</evidence>
<evidence type="ECO:0000256" key="7">
    <source>
        <dbReference type="ARBA" id="ARBA00023015"/>
    </source>
</evidence>
<proteinExistence type="inferred from homology"/>
<keyword evidence="7" id="KW-0805">Transcription regulation</keyword>
<feature type="region of interest" description="Disordered" evidence="11">
    <location>
        <begin position="426"/>
        <end position="503"/>
    </location>
</feature>
<evidence type="ECO:0000256" key="8">
    <source>
        <dbReference type="ARBA" id="ARBA00023163"/>
    </source>
</evidence>